<dbReference type="InterPro" id="IPR006036">
    <property type="entry name" value="K_uptake_TrkA"/>
</dbReference>
<feature type="domain" description="RCK C-terminal" evidence="8">
    <location>
        <begin position="141"/>
        <end position="224"/>
    </location>
</feature>
<evidence type="ECO:0000259" key="7">
    <source>
        <dbReference type="PROSITE" id="PS51201"/>
    </source>
</evidence>
<proteinExistence type="predicted"/>
<dbReference type="InterPro" id="IPR006037">
    <property type="entry name" value="RCK_C"/>
</dbReference>
<dbReference type="GO" id="GO:0005886">
    <property type="term" value="C:plasma membrane"/>
    <property type="evidence" value="ECO:0007669"/>
    <property type="project" value="InterPro"/>
</dbReference>
<dbReference type="InterPro" id="IPR036291">
    <property type="entry name" value="NAD(P)-bd_dom_sf"/>
</dbReference>
<dbReference type="GO" id="GO:0015079">
    <property type="term" value="F:potassium ion transmembrane transporter activity"/>
    <property type="evidence" value="ECO:0007669"/>
    <property type="project" value="InterPro"/>
</dbReference>
<dbReference type="RefSeq" id="WP_013739784.1">
    <property type="nucleotide sequence ID" value="NC_015436.1"/>
</dbReference>
<keyword evidence="10" id="KW-1185">Reference proteome</keyword>
<name>F4GL49_PARC1</name>
<gene>
    <name evidence="9" type="ordered locus">Spico_1176</name>
</gene>
<organism evidence="9 10">
    <name type="scientific">Parasphaerochaeta coccoides (strain ATCC BAA-1237 / DSM 17374 / SPN1)</name>
    <name type="common">Sphaerochaeta coccoides</name>
    <dbReference type="NCBI Taxonomy" id="760011"/>
    <lineage>
        <taxon>Bacteria</taxon>
        <taxon>Pseudomonadati</taxon>
        <taxon>Spirochaetota</taxon>
        <taxon>Spirochaetia</taxon>
        <taxon>Spirochaetales</taxon>
        <taxon>Sphaerochaetaceae</taxon>
        <taxon>Parasphaerochaeta</taxon>
    </lineage>
</organism>
<evidence type="ECO:0000256" key="6">
    <source>
        <dbReference type="ARBA" id="ARBA00023065"/>
    </source>
</evidence>
<dbReference type="EMBL" id="CP002659">
    <property type="protein sequence ID" value="AEC02389.1"/>
    <property type="molecule type" value="Genomic_DNA"/>
</dbReference>
<dbReference type="Pfam" id="PF02080">
    <property type="entry name" value="TrkA_C"/>
    <property type="match status" value="2"/>
</dbReference>
<dbReference type="InterPro" id="IPR003148">
    <property type="entry name" value="RCK_N"/>
</dbReference>
<evidence type="ECO:0000313" key="10">
    <source>
        <dbReference type="Proteomes" id="UP000007939"/>
    </source>
</evidence>
<dbReference type="SUPFAM" id="SSF51735">
    <property type="entry name" value="NAD(P)-binding Rossmann-fold domains"/>
    <property type="match status" value="2"/>
</dbReference>
<evidence type="ECO:0000256" key="1">
    <source>
        <dbReference type="ARBA" id="ARBA00017378"/>
    </source>
</evidence>
<evidence type="ECO:0000256" key="3">
    <source>
        <dbReference type="ARBA" id="ARBA00022538"/>
    </source>
</evidence>
<evidence type="ECO:0000259" key="8">
    <source>
        <dbReference type="PROSITE" id="PS51202"/>
    </source>
</evidence>
<evidence type="ECO:0000313" key="9">
    <source>
        <dbReference type="EMBL" id="AEC02389.1"/>
    </source>
</evidence>
<reference evidence="10" key="1">
    <citation type="submission" date="2011-04" db="EMBL/GenBank/DDBJ databases">
        <title>The complete genome of Spirochaeta coccoides DSM 17374.</title>
        <authorList>
            <person name="Lucas S."/>
            <person name="Copeland A."/>
            <person name="Lapidus A."/>
            <person name="Bruce D."/>
            <person name="Goodwin L."/>
            <person name="Pitluck S."/>
            <person name="Peters L."/>
            <person name="Kyrpides N."/>
            <person name="Mavromatis K."/>
            <person name="Pagani I."/>
            <person name="Ivanova N."/>
            <person name="Ovchinnikova G."/>
            <person name="Lu M."/>
            <person name="Detter J.C."/>
            <person name="Tapia R."/>
            <person name="Han C."/>
            <person name="Land M."/>
            <person name="Hauser L."/>
            <person name="Markowitz V."/>
            <person name="Cheng J.-F."/>
            <person name="Hugenholtz P."/>
            <person name="Woyke T."/>
            <person name="Wu D."/>
            <person name="Spring S."/>
            <person name="Schroeder M."/>
            <person name="Brambilla E."/>
            <person name="Klenk H.-P."/>
            <person name="Eisen J.A."/>
        </authorList>
    </citation>
    <scope>NUCLEOTIDE SEQUENCE [LARGE SCALE GENOMIC DNA]</scope>
    <source>
        <strain evidence="10">ATCC BAA-1237 / DSM 17374 / SPN1</strain>
    </source>
</reference>
<dbReference type="Proteomes" id="UP000007939">
    <property type="component" value="Chromosome"/>
</dbReference>
<feature type="domain" description="RCK N-terminal" evidence="7">
    <location>
        <begin position="1"/>
        <end position="121"/>
    </location>
</feature>
<dbReference type="SUPFAM" id="SSF116726">
    <property type="entry name" value="TrkA C-terminal domain-like"/>
    <property type="match status" value="2"/>
</dbReference>
<dbReference type="PANTHER" id="PTHR43833">
    <property type="entry name" value="POTASSIUM CHANNEL PROTEIN 2-RELATED-RELATED"/>
    <property type="match status" value="1"/>
</dbReference>
<evidence type="ECO:0000256" key="5">
    <source>
        <dbReference type="ARBA" id="ARBA00023027"/>
    </source>
</evidence>
<evidence type="ECO:0000256" key="2">
    <source>
        <dbReference type="ARBA" id="ARBA00022448"/>
    </source>
</evidence>
<dbReference type="InterPro" id="IPR050721">
    <property type="entry name" value="Trk_Ktr_HKT_K-transport"/>
</dbReference>
<feature type="domain" description="RCK C-terminal" evidence="8">
    <location>
        <begin position="365"/>
        <end position="449"/>
    </location>
</feature>
<keyword evidence="4" id="KW-0630">Potassium</keyword>
<dbReference type="STRING" id="760011.Spico_1176"/>
<accession>F4GL49</accession>
<reference evidence="9 10" key="2">
    <citation type="journal article" date="2012" name="Stand. Genomic Sci.">
        <title>Complete genome sequence of the termite hindgut bacterium Spirochaeta coccoides type strain (SPN1(T)), reclassification in the genus Sphaerochaeta as Sphaerochaeta coccoides comb. nov. and emendations of the family Spirochaetaceae and the genus Sphaerochaeta.</title>
        <authorList>
            <person name="Abt B."/>
            <person name="Han C."/>
            <person name="Scheuner C."/>
            <person name="Lu M."/>
            <person name="Lapidus A."/>
            <person name="Nolan M."/>
            <person name="Lucas S."/>
            <person name="Hammon N."/>
            <person name="Deshpande S."/>
            <person name="Cheng J.F."/>
            <person name="Tapia R."/>
            <person name="Goodwin L.A."/>
            <person name="Pitluck S."/>
            <person name="Liolios K."/>
            <person name="Pagani I."/>
            <person name="Ivanova N."/>
            <person name="Mavromatis K."/>
            <person name="Mikhailova N."/>
            <person name="Huntemann M."/>
            <person name="Pati A."/>
            <person name="Chen A."/>
            <person name="Palaniappan K."/>
            <person name="Land M."/>
            <person name="Hauser L."/>
            <person name="Brambilla E.M."/>
            <person name="Rohde M."/>
            <person name="Spring S."/>
            <person name="Gronow S."/>
            <person name="Goker M."/>
            <person name="Woyke T."/>
            <person name="Bristow J."/>
            <person name="Eisen J.A."/>
            <person name="Markowitz V."/>
            <person name="Hugenholtz P."/>
            <person name="Kyrpides N.C."/>
            <person name="Klenk H.P."/>
            <person name="Detter J.C."/>
        </authorList>
    </citation>
    <scope>NUCLEOTIDE SEQUENCE [LARGE SCALE GENOMIC DNA]</scope>
    <source>
        <strain evidence="10">ATCC BAA-1237 / DSM 17374 / SPN1</strain>
    </source>
</reference>
<dbReference type="PROSITE" id="PS51202">
    <property type="entry name" value="RCK_C"/>
    <property type="match status" value="2"/>
</dbReference>
<dbReference type="Pfam" id="PF02254">
    <property type="entry name" value="TrkA_N"/>
    <property type="match status" value="2"/>
</dbReference>
<dbReference type="InterPro" id="IPR036721">
    <property type="entry name" value="RCK_C_sf"/>
</dbReference>
<dbReference type="Gene3D" id="3.30.70.1450">
    <property type="entry name" value="Regulator of K+ conductance, C-terminal domain"/>
    <property type="match status" value="2"/>
</dbReference>
<dbReference type="PROSITE" id="PS51201">
    <property type="entry name" value="RCK_N"/>
    <property type="match status" value="1"/>
</dbReference>
<dbReference type="PANTHER" id="PTHR43833:SF5">
    <property type="entry name" value="TRK SYSTEM POTASSIUM UPTAKE PROTEIN TRKA"/>
    <property type="match status" value="1"/>
</dbReference>
<sequence length="449" mass="48555">MKVIILGAGRRGLLMARQLIAEDNDVVLIDSDPARIEDALSRLDCMGIVGSGMDVEVLKSADCEHADAFIAVSDSDEINLVSCGIVSTEFGETKTVAAIRNITYTGQAGLKGALLGIDYIANPDEEAAKSLHAMIESGIFGNAISFTRSDLLLFTFSVKHGSPFADKHISALRGSMDAEFIVAAINRSGTVFVPSGTSVIKVGDTVSLVAKDADIDILRGSAGYFRKRPKSIVMVGGTRIAHLILKEFPPETRTCVALVDRNREVCEQFASHFPGILVLNAAITDDSVFEEEHLASYDLLLSLTDSDELNIITASYAKRAGNMYSVALIRDNNNYVRLASMLDIDAVISTTEATADSLLRFLRGDNVSSLHLLFKGQLEVYEFTLSAEAEVCGKHLKEIDIRGKGIVAGITDTDGRDVIPTGEYLLKAGETVLVTVSKKHAEYIRRLFD</sequence>
<dbReference type="OrthoDB" id="9775180at2"/>
<protein>
    <recommendedName>
        <fullName evidence="1">Trk system potassium uptake protein TrkA</fullName>
    </recommendedName>
</protein>
<keyword evidence="5" id="KW-0520">NAD</keyword>
<keyword evidence="3" id="KW-0633">Potassium transport</keyword>
<keyword evidence="6" id="KW-0406">Ion transport</keyword>
<dbReference type="Gene3D" id="3.40.50.720">
    <property type="entry name" value="NAD(P)-binding Rossmann-like Domain"/>
    <property type="match status" value="2"/>
</dbReference>
<dbReference type="AlphaFoldDB" id="F4GL49"/>
<dbReference type="eggNOG" id="COG0569">
    <property type="taxonomic scope" value="Bacteria"/>
</dbReference>
<dbReference type="PRINTS" id="PR00335">
    <property type="entry name" value="KUPTAKETRKA"/>
</dbReference>
<dbReference type="NCBIfam" id="NF007039">
    <property type="entry name" value="PRK09496.3-2"/>
    <property type="match status" value="1"/>
</dbReference>
<dbReference type="KEGG" id="scc:Spico_1176"/>
<evidence type="ECO:0000256" key="4">
    <source>
        <dbReference type="ARBA" id="ARBA00022958"/>
    </source>
</evidence>
<dbReference type="HOGENOM" id="CLU_046525_0_3_12"/>
<keyword evidence="2" id="KW-0813">Transport</keyword>